<dbReference type="PANTHER" id="PTHR30576:SF0">
    <property type="entry name" value="UNDECAPRENYL-PHOSPHATE N-ACETYLGALACTOSAMINYL 1-PHOSPHATE TRANSFERASE-RELATED"/>
    <property type="match status" value="1"/>
</dbReference>
<dbReference type="InterPro" id="IPR003362">
    <property type="entry name" value="Bact_transf"/>
</dbReference>
<evidence type="ECO:0000313" key="5">
    <source>
        <dbReference type="Proteomes" id="UP000051957"/>
    </source>
</evidence>
<name>A0A0R1YSD8_9LACO</name>
<feature type="transmembrane region" description="Helical" evidence="2">
    <location>
        <begin position="42"/>
        <end position="66"/>
    </location>
</feature>
<dbReference type="Proteomes" id="UP000051957">
    <property type="component" value="Unassembled WGS sequence"/>
</dbReference>
<reference evidence="4 5" key="1">
    <citation type="journal article" date="2015" name="Genome Announc.">
        <title>Expanding the biotechnology potential of lactobacilli through comparative genomics of 213 strains and associated genera.</title>
        <authorList>
            <person name="Sun Z."/>
            <person name="Harris H.M."/>
            <person name="McCann A."/>
            <person name="Guo C."/>
            <person name="Argimon S."/>
            <person name="Zhang W."/>
            <person name="Yang X."/>
            <person name="Jeffery I.B."/>
            <person name="Cooney J.C."/>
            <person name="Kagawa T.F."/>
            <person name="Liu W."/>
            <person name="Song Y."/>
            <person name="Salvetti E."/>
            <person name="Wrobel A."/>
            <person name="Rasinkangas P."/>
            <person name="Parkhill J."/>
            <person name="Rea M.C."/>
            <person name="O'Sullivan O."/>
            <person name="Ritari J."/>
            <person name="Douillard F.P."/>
            <person name="Paul Ross R."/>
            <person name="Yang R."/>
            <person name="Briner A.E."/>
            <person name="Felis G.E."/>
            <person name="de Vos W.M."/>
            <person name="Barrangou R."/>
            <person name="Klaenhammer T.R."/>
            <person name="Caufield P.W."/>
            <person name="Cui Y."/>
            <person name="Zhang H."/>
            <person name="O'Toole P.W."/>
        </authorList>
    </citation>
    <scope>NUCLEOTIDE SEQUENCE [LARGE SCALE GENOMIC DNA]</scope>
    <source>
        <strain evidence="4 5">DSM 5707</strain>
    </source>
</reference>
<keyword evidence="2" id="KW-0472">Membrane</keyword>
<dbReference type="EMBL" id="AZGK01000019">
    <property type="protein sequence ID" value="KRM45181.1"/>
    <property type="molecule type" value="Genomic_DNA"/>
</dbReference>
<organism evidence="4 5">
    <name type="scientific">Lentilactobacillus parabuchneri DSM 5707 = NBRC 107865</name>
    <dbReference type="NCBI Taxonomy" id="1423784"/>
    <lineage>
        <taxon>Bacteria</taxon>
        <taxon>Bacillati</taxon>
        <taxon>Bacillota</taxon>
        <taxon>Bacilli</taxon>
        <taxon>Lactobacillales</taxon>
        <taxon>Lactobacillaceae</taxon>
        <taxon>Lentilactobacillus</taxon>
    </lineage>
</organism>
<dbReference type="PATRIC" id="fig|1423784.4.peg.938"/>
<dbReference type="GO" id="GO:0016780">
    <property type="term" value="F:phosphotransferase activity, for other substituted phosphate groups"/>
    <property type="evidence" value="ECO:0007669"/>
    <property type="project" value="TreeGrafter"/>
</dbReference>
<protein>
    <submittedName>
        <fullName evidence="4">Sugar transferase</fullName>
    </submittedName>
</protein>
<evidence type="ECO:0000256" key="1">
    <source>
        <dbReference type="ARBA" id="ARBA00006464"/>
    </source>
</evidence>
<accession>A0A0R1YSD8</accession>
<evidence type="ECO:0000259" key="3">
    <source>
        <dbReference type="Pfam" id="PF02397"/>
    </source>
</evidence>
<comment type="similarity">
    <text evidence="1">Belongs to the bacterial sugar transferase family.</text>
</comment>
<keyword evidence="2" id="KW-1133">Transmembrane helix</keyword>
<dbReference type="PANTHER" id="PTHR30576">
    <property type="entry name" value="COLANIC BIOSYNTHESIS UDP-GLUCOSE LIPID CARRIER TRANSFERASE"/>
    <property type="match status" value="1"/>
</dbReference>
<evidence type="ECO:0000313" key="4">
    <source>
        <dbReference type="EMBL" id="KRM45181.1"/>
    </source>
</evidence>
<gene>
    <name evidence="4" type="ORF">FC51_GL000935</name>
</gene>
<feature type="domain" description="Bacterial sugar transferase" evidence="3">
    <location>
        <begin position="40"/>
        <end position="228"/>
    </location>
</feature>
<dbReference type="AlphaFoldDB" id="A0A0R1YSD8"/>
<dbReference type="Pfam" id="PF02397">
    <property type="entry name" value="Bac_transf"/>
    <property type="match status" value="1"/>
</dbReference>
<comment type="caution">
    <text evidence="4">The sequence shown here is derived from an EMBL/GenBank/DDBJ whole genome shotgun (WGS) entry which is preliminary data.</text>
</comment>
<keyword evidence="4" id="KW-0808">Transferase</keyword>
<evidence type="ECO:0000256" key="2">
    <source>
        <dbReference type="SAM" id="Phobius"/>
    </source>
</evidence>
<proteinExistence type="inferred from homology"/>
<keyword evidence="2" id="KW-0812">Transmembrane</keyword>
<sequence length="234" mass="27428">MQTERRSGGDPKYGHPMTDNNVVVVNKERVERRFFYHFFKRFFDILLSIIDIILLTPVFIITAILIKVDNPDGPIIYSQIRIGKNGHPFRMYKFRSMVVNADKMLKGLLDQNDIEGAMFKMKSDPRVTKIGRTIRKYSIDELPQLLNVIKGDMSLVGPRPPLKREVEDYTEYDKQRLLVVPGCTGIWQISERNKVGFHEMVKLDIKYINSSNLWLDFFILFKTIWIIFFPNSAY</sequence>